<organism evidence="1 2">
    <name type="scientific">Microbispora amethystogenes</name>
    <dbReference type="NCBI Taxonomy" id="1427754"/>
    <lineage>
        <taxon>Bacteria</taxon>
        <taxon>Bacillati</taxon>
        <taxon>Actinomycetota</taxon>
        <taxon>Actinomycetes</taxon>
        <taxon>Streptosporangiales</taxon>
        <taxon>Streptosporangiaceae</taxon>
        <taxon>Microbispora</taxon>
    </lineage>
</organism>
<proteinExistence type="predicted"/>
<gene>
    <name evidence="1" type="ORF">Mam01_39910</name>
</gene>
<evidence type="ECO:0000313" key="1">
    <source>
        <dbReference type="EMBL" id="GIH33827.1"/>
    </source>
</evidence>
<comment type="caution">
    <text evidence="1">The sequence shown here is derived from an EMBL/GenBank/DDBJ whole genome shotgun (WGS) entry which is preliminary data.</text>
</comment>
<sequence>MAQLATGSICQTLPSVPPARCGTHAAPSRQTTQRAPATLCFPARPSGSLGVSRFTNGLCVRIDDPYADLVREIQ</sequence>
<protein>
    <submittedName>
        <fullName evidence="1">Uncharacterized protein</fullName>
    </submittedName>
</protein>
<name>A0ABQ4FG83_9ACTN</name>
<dbReference type="EMBL" id="BOOB01000028">
    <property type="protein sequence ID" value="GIH33827.1"/>
    <property type="molecule type" value="Genomic_DNA"/>
</dbReference>
<evidence type="ECO:0000313" key="2">
    <source>
        <dbReference type="Proteomes" id="UP000651728"/>
    </source>
</evidence>
<reference evidence="1 2" key="1">
    <citation type="submission" date="2021-01" db="EMBL/GenBank/DDBJ databases">
        <title>Whole genome shotgun sequence of Microbispora amethystogenes NBRC 101907.</title>
        <authorList>
            <person name="Komaki H."/>
            <person name="Tamura T."/>
        </authorList>
    </citation>
    <scope>NUCLEOTIDE SEQUENCE [LARGE SCALE GENOMIC DNA]</scope>
    <source>
        <strain evidence="1 2">NBRC 101907</strain>
    </source>
</reference>
<dbReference type="Proteomes" id="UP000651728">
    <property type="component" value="Unassembled WGS sequence"/>
</dbReference>
<keyword evidence="2" id="KW-1185">Reference proteome</keyword>
<accession>A0ABQ4FG83</accession>